<evidence type="ECO:0000259" key="4">
    <source>
        <dbReference type="PROSITE" id="PS01124"/>
    </source>
</evidence>
<dbReference type="Proteomes" id="UP000266005">
    <property type="component" value="Unassembled WGS sequence"/>
</dbReference>
<comment type="caution">
    <text evidence="5">The sequence shown here is derived from an EMBL/GenBank/DDBJ whole genome shotgun (WGS) entry which is preliminary data.</text>
</comment>
<proteinExistence type="predicted"/>
<dbReference type="PROSITE" id="PS00041">
    <property type="entry name" value="HTH_ARAC_FAMILY_1"/>
    <property type="match status" value="1"/>
</dbReference>
<dbReference type="InterPro" id="IPR009057">
    <property type="entry name" value="Homeodomain-like_sf"/>
</dbReference>
<dbReference type="AlphaFoldDB" id="A0A399SGT5"/>
<evidence type="ECO:0000256" key="1">
    <source>
        <dbReference type="ARBA" id="ARBA00023015"/>
    </source>
</evidence>
<dbReference type="SUPFAM" id="SSF55008">
    <property type="entry name" value="HMA, heavy metal-associated domain"/>
    <property type="match status" value="1"/>
</dbReference>
<keyword evidence="1" id="KW-0805">Transcription regulation</keyword>
<dbReference type="Gene3D" id="1.10.10.60">
    <property type="entry name" value="Homeodomain-like"/>
    <property type="match status" value="1"/>
</dbReference>
<dbReference type="GO" id="GO:0003700">
    <property type="term" value="F:DNA-binding transcription factor activity"/>
    <property type="evidence" value="ECO:0007669"/>
    <property type="project" value="InterPro"/>
</dbReference>
<dbReference type="PANTHER" id="PTHR43280:SF2">
    <property type="entry name" value="HTH-TYPE TRANSCRIPTIONAL REGULATOR EXSA"/>
    <property type="match status" value="1"/>
</dbReference>
<evidence type="ECO:0000256" key="3">
    <source>
        <dbReference type="ARBA" id="ARBA00023163"/>
    </source>
</evidence>
<reference evidence="6" key="1">
    <citation type="submission" date="2018-08" db="EMBL/GenBank/DDBJ databases">
        <title>Mucilaginibacter sp. MYSH2.</title>
        <authorList>
            <person name="Seo T."/>
        </authorList>
    </citation>
    <scope>NUCLEOTIDE SEQUENCE [LARGE SCALE GENOMIC DNA]</scope>
    <source>
        <strain evidence="6">KIRAN</strain>
    </source>
</reference>
<dbReference type="GO" id="GO:0046872">
    <property type="term" value="F:metal ion binding"/>
    <property type="evidence" value="ECO:0007669"/>
    <property type="project" value="InterPro"/>
</dbReference>
<dbReference type="InterPro" id="IPR036163">
    <property type="entry name" value="HMA_dom_sf"/>
</dbReference>
<dbReference type="Gene3D" id="3.30.70.100">
    <property type="match status" value="1"/>
</dbReference>
<sequence>MTTLKLNIKNMVCDRCKKVVAEELQKLGYTVLNNSLGEVEIASVNTQIDLEQIREALQLNGFELLDDRKTQLIEKVKLTIIDLVHHKGEQELSINTSEYIAQKLGMDYQHISSLFSSLEGITIEKYLILQRIERVKELLVYNELSLKEIAFELGYSSVAHLSNQFKKVTGLTPSYFKQLKTDKRKTLDKVQEQSDSRKKG</sequence>
<dbReference type="InterPro" id="IPR018060">
    <property type="entry name" value="HTH_AraC"/>
</dbReference>
<evidence type="ECO:0000313" key="6">
    <source>
        <dbReference type="Proteomes" id="UP000266005"/>
    </source>
</evidence>
<keyword evidence="2" id="KW-0238">DNA-binding</keyword>
<dbReference type="Pfam" id="PF12833">
    <property type="entry name" value="HTH_18"/>
    <property type="match status" value="1"/>
</dbReference>
<keyword evidence="6" id="KW-1185">Reference proteome</keyword>
<dbReference type="SUPFAM" id="SSF46689">
    <property type="entry name" value="Homeodomain-like"/>
    <property type="match status" value="1"/>
</dbReference>
<dbReference type="PROSITE" id="PS01124">
    <property type="entry name" value="HTH_ARAC_FAMILY_2"/>
    <property type="match status" value="1"/>
</dbReference>
<name>A0A399SGT5_9BACT</name>
<dbReference type="EMBL" id="QWGE01000001">
    <property type="protein sequence ID" value="RIJ42428.1"/>
    <property type="molecule type" value="Genomic_DNA"/>
</dbReference>
<feature type="domain" description="HTH araC/xylS-type" evidence="4">
    <location>
        <begin position="78"/>
        <end position="179"/>
    </location>
</feature>
<keyword evidence="3" id="KW-0804">Transcription</keyword>
<protein>
    <submittedName>
        <fullName evidence="5">Helix-turn-helix domain-containing protein</fullName>
    </submittedName>
</protein>
<dbReference type="GO" id="GO:0043565">
    <property type="term" value="F:sequence-specific DNA binding"/>
    <property type="evidence" value="ECO:0007669"/>
    <property type="project" value="InterPro"/>
</dbReference>
<dbReference type="SMART" id="SM00342">
    <property type="entry name" value="HTH_ARAC"/>
    <property type="match status" value="1"/>
</dbReference>
<dbReference type="InterPro" id="IPR018062">
    <property type="entry name" value="HTH_AraC-typ_CS"/>
</dbReference>
<dbReference type="PANTHER" id="PTHR43280">
    <property type="entry name" value="ARAC-FAMILY TRANSCRIPTIONAL REGULATOR"/>
    <property type="match status" value="1"/>
</dbReference>
<dbReference type="OrthoDB" id="952277at2"/>
<gene>
    <name evidence="5" type="ORF">D1627_00725</name>
</gene>
<organism evidence="5 6">
    <name type="scientific">Pontibacter oryzae</name>
    <dbReference type="NCBI Taxonomy" id="2304593"/>
    <lineage>
        <taxon>Bacteria</taxon>
        <taxon>Pseudomonadati</taxon>
        <taxon>Bacteroidota</taxon>
        <taxon>Cytophagia</taxon>
        <taxon>Cytophagales</taxon>
        <taxon>Hymenobacteraceae</taxon>
        <taxon>Pontibacter</taxon>
    </lineage>
</organism>
<evidence type="ECO:0000313" key="5">
    <source>
        <dbReference type="EMBL" id="RIJ42428.1"/>
    </source>
</evidence>
<accession>A0A399SGT5</accession>
<dbReference type="RefSeq" id="WP_119430311.1">
    <property type="nucleotide sequence ID" value="NZ_QWGE01000001.1"/>
</dbReference>
<evidence type="ECO:0000256" key="2">
    <source>
        <dbReference type="ARBA" id="ARBA00023125"/>
    </source>
</evidence>